<organism evidence="1 2">
    <name type="scientific">Candidatus Coprenecus stercoravium</name>
    <dbReference type="NCBI Taxonomy" id="2840735"/>
    <lineage>
        <taxon>Bacteria</taxon>
        <taxon>Pseudomonadati</taxon>
        <taxon>Bacteroidota</taxon>
        <taxon>Bacteroidia</taxon>
        <taxon>Bacteroidales</taxon>
        <taxon>Rikenellaceae</taxon>
        <taxon>Rikenellaceae incertae sedis</taxon>
        <taxon>Candidatus Coprenecus</taxon>
    </lineage>
</organism>
<evidence type="ECO:0000313" key="1">
    <source>
        <dbReference type="EMBL" id="HIZ85604.1"/>
    </source>
</evidence>
<accession>A0A9D2GQW0</accession>
<sequence>VCDFLRNRKEVLSDPDFHALYCAMLRHSHEYVSDMLYADMKCKFFKRIKDLIKENSKSGKSLHTDIIVEK</sequence>
<feature type="non-terminal residue" evidence="1">
    <location>
        <position position="1"/>
    </location>
</feature>
<evidence type="ECO:0000313" key="2">
    <source>
        <dbReference type="Proteomes" id="UP000824115"/>
    </source>
</evidence>
<reference evidence="1" key="1">
    <citation type="journal article" date="2021" name="PeerJ">
        <title>Extensive microbial diversity within the chicken gut microbiome revealed by metagenomics and culture.</title>
        <authorList>
            <person name="Gilroy R."/>
            <person name="Ravi A."/>
            <person name="Getino M."/>
            <person name="Pursley I."/>
            <person name="Horton D.L."/>
            <person name="Alikhan N.F."/>
            <person name="Baker D."/>
            <person name="Gharbi K."/>
            <person name="Hall N."/>
            <person name="Watson M."/>
            <person name="Adriaenssens E.M."/>
            <person name="Foster-Nyarko E."/>
            <person name="Jarju S."/>
            <person name="Secka A."/>
            <person name="Antonio M."/>
            <person name="Oren A."/>
            <person name="Chaudhuri R.R."/>
            <person name="La Ragione R."/>
            <person name="Hildebrand F."/>
            <person name="Pallen M.J."/>
        </authorList>
    </citation>
    <scope>NUCLEOTIDE SEQUENCE</scope>
    <source>
        <strain evidence="1">Gambia16-554</strain>
    </source>
</reference>
<comment type="caution">
    <text evidence="1">The sequence shown here is derived from an EMBL/GenBank/DDBJ whole genome shotgun (WGS) entry which is preliminary data.</text>
</comment>
<proteinExistence type="predicted"/>
<gene>
    <name evidence="1" type="ORF">IAC04_03840</name>
</gene>
<dbReference type="EMBL" id="DXAW01000074">
    <property type="protein sequence ID" value="HIZ85604.1"/>
    <property type="molecule type" value="Genomic_DNA"/>
</dbReference>
<protein>
    <submittedName>
        <fullName evidence="1">Uncharacterized protein</fullName>
    </submittedName>
</protein>
<name>A0A9D2GQW0_9BACT</name>
<dbReference type="AlphaFoldDB" id="A0A9D2GQW0"/>
<dbReference type="Proteomes" id="UP000824115">
    <property type="component" value="Unassembled WGS sequence"/>
</dbReference>
<reference evidence="1" key="2">
    <citation type="submission" date="2021-04" db="EMBL/GenBank/DDBJ databases">
        <authorList>
            <person name="Gilroy R."/>
        </authorList>
    </citation>
    <scope>NUCLEOTIDE SEQUENCE</scope>
    <source>
        <strain evidence="1">Gambia16-554</strain>
    </source>
</reference>